<evidence type="ECO:0000256" key="4">
    <source>
        <dbReference type="ARBA" id="ARBA00023163"/>
    </source>
</evidence>
<dbReference type="AlphaFoldDB" id="A0AA41G3F6"/>
<evidence type="ECO:0000313" key="9">
    <source>
        <dbReference type="Proteomes" id="UP001166304"/>
    </source>
</evidence>
<dbReference type="InterPro" id="IPR001789">
    <property type="entry name" value="Sig_transdc_resp-reg_receiver"/>
</dbReference>
<dbReference type="GO" id="GO:0016301">
    <property type="term" value="F:kinase activity"/>
    <property type="evidence" value="ECO:0007669"/>
    <property type="project" value="UniProtKB-KW"/>
</dbReference>
<keyword evidence="3" id="KW-0805">Transcription regulation</keyword>
<dbReference type="InterPro" id="IPR011006">
    <property type="entry name" value="CheY-like_superfamily"/>
</dbReference>
<sequence>MLGERARALYVGPDEATAETYSASLERAGYAVDTAVSPASCVDSIAPDTECVVCSLALGDTSGLAVLGAVRESYPDLPFVLVARDGSEAVASDAIAAGVTDYLPADGGGGVPTDLIERVDAAVEGGRERTASGTEGRVLRDLGETVSSSDRSLTEEVESLLEVGREALGMDYATLSRVEGEEFVLEAVDGAPGVDMTTGDRFPIDATNCERVVEADETVVRAGTETDAIGADDPPVRIDGGVSRYIGTPVTDGTDVCGTLCFYAEESEAVSVSERDVAVVELLGRLVSDCIQRDRYADRLSSFEAAFPDVGLVLDADGRFRDCIAGATASALLYDDPEHMVGQTVHEVLPQGTADAIQAAVDEALDTGRLQSVEYELDVQAGTRYFEGRAAAVAGGEYGPERVVFVARDITERTERERRLERAETSFRNAQDGIFLVDVADGEFVIECVNPAYEALTGLAADDVRGRTPREVLGDEIGGEVVERYRECVEHGEPIEYVEQVPLPSEETHWKTKVAPIGEAGEVRKLVGATRDITERTEREEELAYRRALLEAQAETGIDGLLVVDSGRNVRYHNDRFLDIWNIPRSVADAQSDRKLLDAVRDTVADPEAFFEKVEHLYDNPEAVSRDTIRLEDGRYLDRYSAPVVDGETQYGRLWVFRDVTDEKEREVALKRQRDELAALHRVDTLIRGIMKRLQHASTRDEMETAVCAHLTETDLYQTAWIGTTEKQSDGDPTVTPRTASGVDDAYLEGIPQTNNPAARAARTGSVEVIPDVETDDGFPDSRREIALDHGHHALATVPLTTGDTTYGVLVVYAPREHVIDDEERAVLADLGRIVAYAIQRVQSQRSLTAESVFELRMRVEDTDLAYGRVTAELNCELRFERQVPTSGGSAIQYFTVRGAEPDRVADRLEAAAFVEACTVARRGDDGTGLLEVVVDGGGASPFDVVTNHGASLTEGRVRDGDIALTAEAAPGIDVRGLVGAIQAVAPGATLASKRLRDRRTTTVPEVKGWISDELTQKQEAALSAAYTRGYFEWPRESTAEEVAAPMDVSSATLHYHLRNGLQTLLSMYFEPDCRHAL</sequence>
<reference evidence="8" key="1">
    <citation type="submission" date="2021-06" db="EMBL/GenBank/DDBJ databases">
        <title>New haloarchaea isolates fom saline soil.</title>
        <authorList>
            <person name="Duran-Viseras A."/>
            <person name="Sanchez-Porro C.S."/>
            <person name="Ventosa A."/>
        </authorList>
    </citation>
    <scope>NUCLEOTIDE SEQUENCE</scope>
    <source>
        <strain evidence="8">JCM 18369</strain>
    </source>
</reference>
<comment type="caution">
    <text evidence="8">The sequence shown here is derived from an EMBL/GenBank/DDBJ whole genome shotgun (WGS) entry which is preliminary data.</text>
</comment>
<dbReference type="Pfam" id="PF13185">
    <property type="entry name" value="GAF_2"/>
    <property type="match status" value="2"/>
</dbReference>
<keyword evidence="2" id="KW-0418">Kinase</keyword>
<evidence type="ECO:0000256" key="2">
    <source>
        <dbReference type="ARBA" id="ARBA00022777"/>
    </source>
</evidence>
<dbReference type="Proteomes" id="UP001166304">
    <property type="component" value="Unassembled WGS sequence"/>
</dbReference>
<dbReference type="Pfam" id="PF04967">
    <property type="entry name" value="HTH_10"/>
    <property type="match status" value="1"/>
</dbReference>
<dbReference type="SMART" id="SM00065">
    <property type="entry name" value="GAF"/>
    <property type="match status" value="2"/>
</dbReference>
<dbReference type="CDD" id="cd00130">
    <property type="entry name" value="PAS"/>
    <property type="match status" value="2"/>
</dbReference>
<dbReference type="PROSITE" id="PS50110">
    <property type="entry name" value="RESPONSE_REGULATORY"/>
    <property type="match status" value="1"/>
</dbReference>
<dbReference type="SUPFAM" id="SSF52172">
    <property type="entry name" value="CheY-like"/>
    <property type="match status" value="1"/>
</dbReference>
<keyword evidence="1" id="KW-0808">Transferase</keyword>
<dbReference type="PROSITE" id="PS50112">
    <property type="entry name" value="PAS"/>
    <property type="match status" value="1"/>
</dbReference>
<gene>
    <name evidence="8" type="ORF">KTS37_13740</name>
</gene>
<proteinExistence type="predicted"/>
<protein>
    <submittedName>
        <fullName evidence="8">PAS domain-containing protein</fullName>
    </submittedName>
</protein>
<dbReference type="InterPro" id="IPR013656">
    <property type="entry name" value="PAS_4"/>
</dbReference>
<dbReference type="SMART" id="SM00448">
    <property type="entry name" value="REC"/>
    <property type="match status" value="1"/>
</dbReference>
<dbReference type="NCBIfam" id="TIGR00229">
    <property type="entry name" value="sensory_box"/>
    <property type="match status" value="1"/>
</dbReference>
<feature type="domain" description="Response regulatory" evidence="6">
    <location>
        <begin position="7"/>
        <end position="120"/>
    </location>
</feature>
<dbReference type="InterPro" id="IPR000014">
    <property type="entry name" value="PAS"/>
</dbReference>
<dbReference type="EMBL" id="JAHQXE010000004">
    <property type="protein sequence ID" value="MBV0902851.1"/>
    <property type="molecule type" value="Genomic_DNA"/>
</dbReference>
<dbReference type="InterPro" id="IPR035965">
    <property type="entry name" value="PAS-like_dom_sf"/>
</dbReference>
<dbReference type="Pfam" id="PF08448">
    <property type="entry name" value="PAS_4"/>
    <property type="match status" value="2"/>
</dbReference>
<keyword evidence="9" id="KW-1185">Reference proteome</keyword>
<evidence type="ECO:0000259" key="7">
    <source>
        <dbReference type="PROSITE" id="PS50112"/>
    </source>
</evidence>
<dbReference type="InterPro" id="IPR029016">
    <property type="entry name" value="GAF-like_dom_sf"/>
</dbReference>
<evidence type="ECO:0000256" key="3">
    <source>
        <dbReference type="ARBA" id="ARBA00023015"/>
    </source>
</evidence>
<dbReference type="InterPro" id="IPR031803">
    <property type="entry name" value="BAT_GAF/HTH-assoc"/>
</dbReference>
<dbReference type="Gene3D" id="3.40.50.2300">
    <property type="match status" value="1"/>
</dbReference>
<dbReference type="SUPFAM" id="SSF55781">
    <property type="entry name" value="GAF domain-like"/>
    <property type="match status" value="2"/>
</dbReference>
<dbReference type="GO" id="GO:0000160">
    <property type="term" value="P:phosphorelay signal transduction system"/>
    <property type="evidence" value="ECO:0007669"/>
    <property type="project" value="InterPro"/>
</dbReference>
<evidence type="ECO:0000313" key="8">
    <source>
        <dbReference type="EMBL" id="MBV0902851.1"/>
    </source>
</evidence>
<dbReference type="Gene3D" id="3.30.450.20">
    <property type="entry name" value="PAS domain"/>
    <property type="match status" value="3"/>
</dbReference>
<dbReference type="SUPFAM" id="SSF55785">
    <property type="entry name" value="PYP-like sensor domain (PAS domain)"/>
    <property type="match status" value="3"/>
</dbReference>
<name>A0AA41G3F6_9EURY</name>
<dbReference type="InterPro" id="IPR003018">
    <property type="entry name" value="GAF"/>
</dbReference>
<feature type="domain" description="PAS" evidence="7">
    <location>
        <begin position="419"/>
        <end position="492"/>
    </location>
</feature>
<comment type="caution">
    <text evidence="5">Lacks conserved residue(s) required for the propagation of feature annotation.</text>
</comment>
<dbReference type="SMART" id="SM00091">
    <property type="entry name" value="PAS"/>
    <property type="match status" value="3"/>
</dbReference>
<evidence type="ECO:0000259" key="6">
    <source>
        <dbReference type="PROSITE" id="PS50110"/>
    </source>
</evidence>
<evidence type="ECO:0000256" key="5">
    <source>
        <dbReference type="PROSITE-ProRule" id="PRU00169"/>
    </source>
</evidence>
<dbReference type="InterPro" id="IPR007050">
    <property type="entry name" value="HTH_bacterioopsin"/>
</dbReference>
<evidence type="ECO:0000256" key="1">
    <source>
        <dbReference type="ARBA" id="ARBA00022679"/>
    </source>
</evidence>
<accession>A0AA41G3F6</accession>
<keyword evidence="4" id="KW-0804">Transcription</keyword>
<dbReference type="Gene3D" id="3.30.450.40">
    <property type="match status" value="2"/>
</dbReference>
<dbReference type="Pfam" id="PF15915">
    <property type="entry name" value="BAT"/>
    <property type="match status" value="1"/>
</dbReference>
<dbReference type="PANTHER" id="PTHR34236">
    <property type="entry name" value="DIMETHYL SULFOXIDE REDUCTASE TRANSCRIPTIONAL ACTIVATOR"/>
    <property type="match status" value="1"/>
</dbReference>
<dbReference type="Pfam" id="PF13188">
    <property type="entry name" value="PAS_8"/>
    <property type="match status" value="1"/>
</dbReference>
<organism evidence="8 9">
    <name type="scientific">Haloarcula salina</name>
    <dbReference type="NCBI Taxonomy" id="1429914"/>
    <lineage>
        <taxon>Archaea</taxon>
        <taxon>Methanobacteriati</taxon>
        <taxon>Methanobacteriota</taxon>
        <taxon>Stenosarchaea group</taxon>
        <taxon>Halobacteria</taxon>
        <taxon>Halobacteriales</taxon>
        <taxon>Haloarculaceae</taxon>
        <taxon>Haloarcula</taxon>
    </lineage>
</organism>
<dbReference type="RefSeq" id="WP_162414420.1">
    <property type="nucleotide sequence ID" value="NZ_JAHQXE010000004.1"/>
</dbReference>
<dbReference type="PANTHER" id="PTHR34236:SF1">
    <property type="entry name" value="DIMETHYL SULFOXIDE REDUCTASE TRANSCRIPTIONAL ACTIVATOR"/>
    <property type="match status" value="1"/>
</dbReference>